<feature type="region of interest" description="Disordered" evidence="3">
    <location>
        <begin position="1"/>
        <end position="26"/>
    </location>
</feature>
<feature type="region of interest" description="Disordered" evidence="3">
    <location>
        <begin position="98"/>
        <end position="174"/>
    </location>
</feature>
<dbReference type="PANTHER" id="PTHR10358">
    <property type="entry name" value="ENDOSULFINE"/>
    <property type="match status" value="1"/>
</dbReference>
<dbReference type="PANTHER" id="PTHR10358:SF6">
    <property type="entry name" value="ENDOSULFINE, ISOFORM A"/>
    <property type="match status" value="1"/>
</dbReference>
<dbReference type="Proteomes" id="UP000436088">
    <property type="component" value="Unassembled WGS sequence"/>
</dbReference>
<organism evidence="4 5">
    <name type="scientific">Hibiscus syriacus</name>
    <name type="common">Rose of Sharon</name>
    <dbReference type="NCBI Taxonomy" id="106335"/>
    <lineage>
        <taxon>Eukaryota</taxon>
        <taxon>Viridiplantae</taxon>
        <taxon>Streptophyta</taxon>
        <taxon>Embryophyta</taxon>
        <taxon>Tracheophyta</taxon>
        <taxon>Spermatophyta</taxon>
        <taxon>Magnoliopsida</taxon>
        <taxon>eudicotyledons</taxon>
        <taxon>Gunneridae</taxon>
        <taxon>Pentapetalae</taxon>
        <taxon>rosids</taxon>
        <taxon>malvids</taxon>
        <taxon>Malvales</taxon>
        <taxon>Malvaceae</taxon>
        <taxon>Malvoideae</taxon>
        <taxon>Hibiscus</taxon>
    </lineage>
</organism>
<sequence>MSQTNGVEDVKEKEGMNESEKIQVDDEKYQIFGEEFSVSKELKDEDENENEKNLMPSAREEEEAIKKKYGGFLPKKTTLISKNHDRAFFDSADWALGKQGAQKPKGPLEALRPKLQPSPHQQMRSRRSAYAPAADENEEASSSEDQSCTLDGDNDNTNTAKEDQINDNGSLHET</sequence>
<protein>
    <submittedName>
        <fullName evidence="4">cAMP-regulated phosphoprotein 19-related protein, putative isoform 2</fullName>
    </submittedName>
</protein>
<evidence type="ECO:0000313" key="4">
    <source>
        <dbReference type="EMBL" id="KAE8687347.1"/>
    </source>
</evidence>
<dbReference type="GO" id="GO:0004864">
    <property type="term" value="F:protein phosphatase inhibitor activity"/>
    <property type="evidence" value="ECO:0007669"/>
    <property type="project" value="TreeGrafter"/>
</dbReference>
<gene>
    <name evidence="4" type="ORF">F3Y22_tig00111022pilonHSYRG00546</name>
</gene>
<evidence type="ECO:0000313" key="5">
    <source>
        <dbReference type="Proteomes" id="UP000436088"/>
    </source>
</evidence>
<proteinExistence type="inferred from homology"/>
<comment type="similarity">
    <text evidence="1 2">Belongs to the endosulfine family.</text>
</comment>
<dbReference type="Pfam" id="PF04667">
    <property type="entry name" value="Endosulfine"/>
    <property type="match status" value="1"/>
</dbReference>
<accession>A0A6A2Z6N3</accession>
<comment type="caution">
    <text evidence="4">The sequence shown here is derived from an EMBL/GenBank/DDBJ whole genome shotgun (WGS) entry which is preliminary data.</text>
</comment>
<keyword evidence="5" id="KW-1185">Reference proteome</keyword>
<name>A0A6A2Z6N3_HIBSY</name>
<evidence type="ECO:0000256" key="2">
    <source>
        <dbReference type="RuleBase" id="RU363120"/>
    </source>
</evidence>
<feature type="compositionally biased region" description="Basic and acidic residues" evidence="3">
    <location>
        <begin position="8"/>
        <end position="26"/>
    </location>
</feature>
<evidence type="ECO:0000256" key="1">
    <source>
        <dbReference type="ARBA" id="ARBA00010520"/>
    </source>
</evidence>
<feature type="compositionally biased region" description="Basic and acidic residues" evidence="3">
    <location>
        <begin position="160"/>
        <end position="174"/>
    </location>
</feature>
<evidence type="ECO:0000256" key="3">
    <source>
        <dbReference type="SAM" id="MobiDB-lite"/>
    </source>
</evidence>
<dbReference type="AlphaFoldDB" id="A0A6A2Z6N3"/>
<feature type="region of interest" description="Disordered" evidence="3">
    <location>
        <begin position="39"/>
        <end position="61"/>
    </location>
</feature>
<reference evidence="4" key="1">
    <citation type="submission" date="2019-09" db="EMBL/GenBank/DDBJ databases">
        <title>Draft genome information of white flower Hibiscus syriacus.</title>
        <authorList>
            <person name="Kim Y.-M."/>
        </authorList>
    </citation>
    <scope>NUCLEOTIDE SEQUENCE [LARGE SCALE GENOMIC DNA]</scope>
    <source>
        <strain evidence="4">YM2019G1</strain>
    </source>
</reference>
<dbReference type="InterPro" id="IPR006760">
    <property type="entry name" value="Endosulphine"/>
</dbReference>
<dbReference type="EMBL" id="VEPZ02001205">
    <property type="protein sequence ID" value="KAE8687347.1"/>
    <property type="molecule type" value="Genomic_DNA"/>
</dbReference>
<dbReference type="GO" id="GO:0005737">
    <property type="term" value="C:cytoplasm"/>
    <property type="evidence" value="ECO:0007669"/>
    <property type="project" value="TreeGrafter"/>
</dbReference>